<dbReference type="AlphaFoldDB" id="A0A3S0IKY9"/>
<evidence type="ECO:0000256" key="1">
    <source>
        <dbReference type="SAM" id="Phobius"/>
    </source>
</evidence>
<organism evidence="2 3">
    <name type="scientific">Shewanella canadensis</name>
    <dbReference type="NCBI Taxonomy" id="271096"/>
    <lineage>
        <taxon>Bacteria</taxon>
        <taxon>Pseudomonadati</taxon>
        <taxon>Pseudomonadota</taxon>
        <taxon>Gammaproteobacteria</taxon>
        <taxon>Alteromonadales</taxon>
        <taxon>Shewanellaceae</taxon>
        <taxon>Shewanella</taxon>
    </lineage>
</organism>
<dbReference type="Gene3D" id="1.25.40.10">
    <property type="entry name" value="Tetratricopeptide repeat domain"/>
    <property type="match status" value="2"/>
</dbReference>
<dbReference type="InterPro" id="IPR029787">
    <property type="entry name" value="Nucleotide_cyclase"/>
</dbReference>
<comment type="caution">
    <text evidence="2">The sequence shown here is derived from an EMBL/GenBank/DDBJ whole genome shotgun (WGS) entry which is preliminary data.</text>
</comment>
<dbReference type="OrthoDB" id="6253968at2"/>
<proteinExistence type="predicted"/>
<name>A0A3S0IKY9_9GAMM</name>
<protein>
    <submittedName>
        <fullName evidence="2">Tetratricopeptide repeat protein</fullName>
    </submittedName>
</protein>
<evidence type="ECO:0000313" key="3">
    <source>
        <dbReference type="Proteomes" id="UP000267448"/>
    </source>
</evidence>
<reference evidence="2 3" key="1">
    <citation type="submission" date="2018-12" db="EMBL/GenBank/DDBJ databases">
        <authorList>
            <person name="Yu L."/>
        </authorList>
    </citation>
    <scope>NUCLEOTIDE SEQUENCE [LARGE SCALE GENOMIC DNA]</scope>
    <source>
        <strain evidence="2 3">HAW-EB2</strain>
    </source>
</reference>
<keyword evidence="1" id="KW-1133">Transmembrane helix</keyword>
<dbReference type="SUPFAM" id="SSF55073">
    <property type="entry name" value="Nucleotide cyclase"/>
    <property type="match status" value="1"/>
</dbReference>
<dbReference type="SUPFAM" id="SSF48452">
    <property type="entry name" value="TPR-like"/>
    <property type="match status" value="2"/>
</dbReference>
<evidence type="ECO:0000313" key="2">
    <source>
        <dbReference type="EMBL" id="RTR36518.1"/>
    </source>
</evidence>
<gene>
    <name evidence="2" type="ORF">EKG38_23560</name>
</gene>
<accession>A0A3S0IKY9</accession>
<feature type="transmembrane region" description="Helical" evidence="1">
    <location>
        <begin position="420"/>
        <end position="439"/>
    </location>
</feature>
<sequence>MDFRIVVLSLTFWLAPVWASTSIPLDTIDTLLYQYPSAALIEINDLEAISSPVKLSETEKLRLALFRCETFLQLGENEAAINLARISEAKAKILKLDQARPYFLNCMAGAFTNYGDFRQALPILDSSILLSRELKQPQSLVNGLRLRGVIDTQVDSYSSAFEDLTLAIDIYPDALNQEQGWTLPPLIYIQLPLSKLLAKKSKIRQAFEIIERAADSKEFQGKVRVVLTTHMAKMAQLNQYSSSDDLIQQAKTLLPELGTAFELAISYTEMAQLEYKRKNFIRAIQLLEISLNTFKKQKKTIEELRAQRLLGEVLLASGNADKALKLINKSISAGLRTSHYAELILSYQVLSSYYASIGDFKQAHQYQLKRFDASENSFNFIKDTRLLQLNARVSRQQQVFKTELLQGNSSMNVGFGFKSGYIAILLTLLFGFILGVITIRYKKRTIQAPLVIEPLSREHKIERLISNSKQGGYPLSLIVIHTADVYQTDLPLLISRIENLLRDQDLVINREDGELLLLLPHTKESGTLRVIEQIKEIITPLLNGNKTKIGYARMQQHDGLSSLIKRAHIQQLRQTKIDKEPTG</sequence>
<dbReference type="EMBL" id="RXNU01000023">
    <property type="protein sequence ID" value="RTR36518.1"/>
    <property type="molecule type" value="Genomic_DNA"/>
</dbReference>
<dbReference type="RefSeq" id="WP_126523337.1">
    <property type="nucleotide sequence ID" value="NZ_RXNU01000023.1"/>
</dbReference>
<keyword evidence="1" id="KW-0472">Membrane</keyword>
<dbReference type="Proteomes" id="UP000267448">
    <property type="component" value="Unassembled WGS sequence"/>
</dbReference>
<keyword evidence="3" id="KW-1185">Reference proteome</keyword>
<dbReference type="InterPro" id="IPR011990">
    <property type="entry name" value="TPR-like_helical_dom_sf"/>
</dbReference>
<keyword evidence="1" id="KW-0812">Transmembrane</keyword>
<dbReference type="Pfam" id="PF13424">
    <property type="entry name" value="TPR_12"/>
    <property type="match status" value="1"/>
</dbReference>